<keyword evidence="1" id="KW-0472">Membrane</keyword>
<evidence type="ECO:0000313" key="3">
    <source>
        <dbReference type="EMBL" id="CAF1120717.1"/>
    </source>
</evidence>
<dbReference type="EMBL" id="CAJNOR010000251">
    <property type="protein sequence ID" value="CAF0855673.1"/>
    <property type="molecule type" value="Genomic_DNA"/>
</dbReference>
<comment type="caution">
    <text evidence="2">The sequence shown here is derived from an EMBL/GenBank/DDBJ whole genome shotgun (WGS) entry which is preliminary data.</text>
</comment>
<reference evidence="2" key="1">
    <citation type="submission" date="2021-02" db="EMBL/GenBank/DDBJ databases">
        <authorList>
            <person name="Nowell W R."/>
        </authorList>
    </citation>
    <scope>NUCLEOTIDE SEQUENCE</scope>
</reference>
<accession>A0A813WTE2</accession>
<protein>
    <submittedName>
        <fullName evidence="2">Uncharacterized protein</fullName>
    </submittedName>
</protein>
<sequence length="204" mass="23426">MLLAILIFFAEVTAEDQKGRSYAAKCTTKQCATLKRIAYSLWIAVWAVCITGTFSVCILLCYRCACRRTNQSSNKSEQELAVSPAEENIFQSGRWVSRYHQDGLWYSPHFQQINFDVIQDSLEGDGEDDVGRFNVIGHTSNTALTMSMIKRYPSEADGYEVKVDLEWNSRQNAFVGKWFVHTDMYQDSDRFELKKVQAMKNDIQ</sequence>
<feature type="transmembrane region" description="Helical" evidence="1">
    <location>
        <begin position="38"/>
        <end position="62"/>
    </location>
</feature>
<proteinExistence type="predicted"/>
<name>A0A813WTE2_ADIRI</name>
<dbReference type="Proteomes" id="UP000663852">
    <property type="component" value="Unassembled WGS sequence"/>
</dbReference>
<dbReference type="Proteomes" id="UP000663828">
    <property type="component" value="Unassembled WGS sequence"/>
</dbReference>
<keyword evidence="1" id="KW-1133">Transmembrane helix</keyword>
<evidence type="ECO:0000256" key="1">
    <source>
        <dbReference type="SAM" id="Phobius"/>
    </source>
</evidence>
<evidence type="ECO:0000313" key="4">
    <source>
        <dbReference type="Proteomes" id="UP000663828"/>
    </source>
</evidence>
<organism evidence="2 4">
    <name type="scientific">Adineta ricciae</name>
    <name type="common">Rotifer</name>
    <dbReference type="NCBI Taxonomy" id="249248"/>
    <lineage>
        <taxon>Eukaryota</taxon>
        <taxon>Metazoa</taxon>
        <taxon>Spiralia</taxon>
        <taxon>Gnathifera</taxon>
        <taxon>Rotifera</taxon>
        <taxon>Eurotatoria</taxon>
        <taxon>Bdelloidea</taxon>
        <taxon>Adinetida</taxon>
        <taxon>Adinetidae</taxon>
        <taxon>Adineta</taxon>
    </lineage>
</organism>
<keyword evidence="4" id="KW-1185">Reference proteome</keyword>
<dbReference type="EMBL" id="CAJNOJ010000105">
    <property type="protein sequence ID" value="CAF1120717.1"/>
    <property type="molecule type" value="Genomic_DNA"/>
</dbReference>
<evidence type="ECO:0000313" key="2">
    <source>
        <dbReference type="EMBL" id="CAF0855673.1"/>
    </source>
</evidence>
<gene>
    <name evidence="3" type="ORF">EDS130_LOCUS21037</name>
    <name evidence="2" type="ORF">XAT740_LOCUS5714</name>
</gene>
<keyword evidence="1" id="KW-0812">Transmembrane</keyword>
<dbReference type="AlphaFoldDB" id="A0A813WTE2"/>